<dbReference type="PROSITE" id="PS51819">
    <property type="entry name" value="VOC"/>
    <property type="match status" value="1"/>
</dbReference>
<dbReference type="InterPro" id="IPR052164">
    <property type="entry name" value="Anthracycline_SecMetBiosynth"/>
</dbReference>
<feature type="domain" description="VOC" evidence="1">
    <location>
        <begin position="1"/>
        <end position="125"/>
    </location>
</feature>
<evidence type="ECO:0000313" key="3">
    <source>
        <dbReference type="Proteomes" id="UP000028547"/>
    </source>
</evidence>
<dbReference type="Pfam" id="PF18029">
    <property type="entry name" value="Glyoxalase_6"/>
    <property type="match status" value="1"/>
</dbReference>
<dbReference type="InterPro" id="IPR029068">
    <property type="entry name" value="Glyas_Bleomycin-R_OHBP_Dase"/>
</dbReference>
<comment type="caution">
    <text evidence="2">The sequence shown here is derived from an EMBL/GenBank/DDBJ whole genome shotgun (WGS) entry which is preliminary data.</text>
</comment>
<protein>
    <submittedName>
        <fullName evidence="2">Glyoxalase</fullName>
    </submittedName>
</protein>
<proteinExistence type="predicted"/>
<dbReference type="PANTHER" id="PTHR33993">
    <property type="entry name" value="GLYOXALASE-RELATED"/>
    <property type="match status" value="1"/>
</dbReference>
<evidence type="ECO:0000259" key="1">
    <source>
        <dbReference type="PROSITE" id="PS51819"/>
    </source>
</evidence>
<dbReference type="EMBL" id="JPMI01000367">
    <property type="protein sequence ID" value="KFA87583.1"/>
    <property type="molecule type" value="Genomic_DNA"/>
</dbReference>
<organism evidence="2 3">
    <name type="scientific">Archangium violaceum Cb vi76</name>
    <dbReference type="NCBI Taxonomy" id="1406225"/>
    <lineage>
        <taxon>Bacteria</taxon>
        <taxon>Pseudomonadati</taxon>
        <taxon>Myxococcota</taxon>
        <taxon>Myxococcia</taxon>
        <taxon>Myxococcales</taxon>
        <taxon>Cystobacterineae</taxon>
        <taxon>Archangiaceae</taxon>
        <taxon>Archangium</taxon>
    </lineage>
</organism>
<dbReference type="SUPFAM" id="SSF54593">
    <property type="entry name" value="Glyoxalase/Bleomycin resistance protein/Dihydroxybiphenyl dioxygenase"/>
    <property type="match status" value="1"/>
</dbReference>
<dbReference type="AlphaFoldDB" id="A0A084SGJ8"/>
<dbReference type="RefSeq" id="WP_043411916.1">
    <property type="nucleotide sequence ID" value="NZ_JPMI01000367.1"/>
</dbReference>
<gene>
    <name evidence="2" type="ORF">Q664_47065</name>
</gene>
<evidence type="ECO:0000313" key="2">
    <source>
        <dbReference type="EMBL" id="KFA87583.1"/>
    </source>
</evidence>
<dbReference type="Proteomes" id="UP000028547">
    <property type="component" value="Unassembled WGS sequence"/>
</dbReference>
<accession>A0A084SGJ8</accession>
<dbReference type="Gene3D" id="3.10.180.10">
    <property type="entry name" value="2,3-Dihydroxybiphenyl 1,2-Dioxygenase, domain 1"/>
    <property type="match status" value="1"/>
</dbReference>
<name>A0A084SGJ8_9BACT</name>
<reference evidence="2 3" key="1">
    <citation type="submission" date="2014-07" db="EMBL/GenBank/DDBJ databases">
        <title>Draft Genome Sequence of Gephyronic Acid Producer, Cystobacter violaceus Strain Cb vi76.</title>
        <authorList>
            <person name="Stevens D.C."/>
            <person name="Young J."/>
            <person name="Carmichael R."/>
            <person name="Tan J."/>
            <person name="Taylor R.E."/>
        </authorList>
    </citation>
    <scope>NUCLEOTIDE SEQUENCE [LARGE SCALE GENOMIC DNA]</scope>
    <source>
        <strain evidence="2 3">Cb vi76</strain>
    </source>
</reference>
<dbReference type="InterPro" id="IPR037523">
    <property type="entry name" value="VOC_core"/>
</dbReference>
<dbReference type="InterPro" id="IPR041581">
    <property type="entry name" value="Glyoxalase_6"/>
</dbReference>
<sequence length="136" mass="14964">MIELRACIDVEDLDKAIAFYTQTLGLKPGRRLGSDWAELLGATSPIDLLARPAGSPSSPGASTVRDYRRHWTPVHLDFTVTDLDAVVQRARAAGATLERDIQEQKWGRMANMADPFGNGFCLLEFRGRGYDEIVGA</sequence>